<evidence type="ECO:0000256" key="2">
    <source>
        <dbReference type="ARBA" id="ARBA00022679"/>
    </source>
</evidence>
<evidence type="ECO:0000313" key="4">
    <source>
        <dbReference type="EMBL" id="TCL58121.1"/>
    </source>
</evidence>
<proteinExistence type="predicted"/>
<dbReference type="Proteomes" id="UP000295718">
    <property type="component" value="Unassembled WGS sequence"/>
</dbReference>
<protein>
    <submittedName>
        <fullName evidence="4">Glycosyl transferase family 2</fullName>
    </submittedName>
</protein>
<gene>
    <name evidence="4" type="ORF">EDD76_107237</name>
</gene>
<dbReference type="Gene3D" id="3.90.550.10">
    <property type="entry name" value="Spore Coat Polysaccharide Biosynthesis Protein SpsA, Chain A"/>
    <property type="match status" value="1"/>
</dbReference>
<dbReference type="GO" id="GO:0016757">
    <property type="term" value="F:glycosyltransferase activity"/>
    <property type="evidence" value="ECO:0007669"/>
    <property type="project" value="UniProtKB-KW"/>
</dbReference>
<dbReference type="RefSeq" id="WP_165919311.1">
    <property type="nucleotide sequence ID" value="NZ_SLUO01000007.1"/>
</dbReference>
<dbReference type="EMBL" id="SLUO01000007">
    <property type="protein sequence ID" value="TCL58121.1"/>
    <property type="molecule type" value="Genomic_DNA"/>
</dbReference>
<dbReference type="STRING" id="1469948.GCA_000732725_02357"/>
<name>A0A4R1QYS8_9FIRM</name>
<organism evidence="4 5">
    <name type="scientific">Kineothrix alysoides</name>
    <dbReference type="NCBI Taxonomy" id="1469948"/>
    <lineage>
        <taxon>Bacteria</taxon>
        <taxon>Bacillati</taxon>
        <taxon>Bacillota</taxon>
        <taxon>Clostridia</taxon>
        <taxon>Lachnospirales</taxon>
        <taxon>Lachnospiraceae</taxon>
        <taxon>Kineothrix</taxon>
    </lineage>
</organism>
<dbReference type="InterPro" id="IPR001173">
    <property type="entry name" value="Glyco_trans_2-like"/>
</dbReference>
<accession>A0A4R1QYS8</accession>
<evidence type="ECO:0000259" key="3">
    <source>
        <dbReference type="Pfam" id="PF00535"/>
    </source>
</evidence>
<evidence type="ECO:0000313" key="5">
    <source>
        <dbReference type="Proteomes" id="UP000295718"/>
    </source>
</evidence>
<keyword evidence="5" id="KW-1185">Reference proteome</keyword>
<keyword evidence="1" id="KW-0328">Glycosyltransferase</keyword>
<dbReference type="CDD" id="cd00761">
    <property type="entry name" value="Glyco_tranf_GTA_type"/>
    <property type="match status" value="1"/>
</dbReference>
<sequence length="387" mass="44549">MLSVIVPVYNAERHLKKCINSITCQTYSDMEIILVDDGSTDASGEICDEFLKVDSRIKVIHIENSGAITARKKGVESAGGEVVTFVDSDDWIEPDMYESLMTVYIQYKPDIVSSGFYTGEMKDKSIEDNFEEGFYCTNQIKEIIIPKMMFNGYANTWGITAALWNKIFKKELLKRIIEEVDNEISLGDDASVVYPAVIQANSMYIIRRSWYHYIQNEDSMCHSCTFEEFAEVSLLKAEFERRFKEYNVWDTMQLQLERYIRGVMSIVVRGVYGIELTNTPYLFPFELIPAKCKVILYGAGIVGKSYWDCLRTQKYAEVAAWVDGKHNKIEYYGGVRIESPTILAEVEFDFVVIAVFDQKLAEEIEEHLLEQKIPKKKIVWTTPEYIG</sequence>
<dbReference type="Pfam" id="PF00535">
    <property type="entry name" value="Glycos_transf_2"/>
    <property type="match status" value="1"/>
</dbReference>
<evidence type="ECO:0000256" key="1">
    <source>
        <dbReference type="ARBA" id="ARBA00022676"/>
    </source>
</evidence>
<keyword evidence="2 4" id="KW-0808">Transferase</keyword>
<comment type="caution">
    <text evidence="4">The sequence shown here is derived from an EMBL/GenBank/DDBJ whole genome shotgun (WGS) entry which is preliminary data.</text>
</comment>
<dbReference type="SUPFAM" id="SSF53448">
    <property type="entry name" value="Nucleotide-diphospho-sugar transferases"/>
    <property type="match status" value="1"/>
</dbReference>
<feature type="domain" description="Glycosyltransferase 2-like" evidence="3">
    <location>
        <begin position="3"/>
        <end position="136"/>
    </location>
</feature>
<dbReference type="PANTHER" id="PTHR22916:SF51">
    <property type="entry name" value="GLYCOSYLTRANSFERASE EPSH-RELATED"/>
    <property type="match status" value="1"/>
</dbReference>
<dbReference type="InterPro" id="IPR029044">
    <property type="entry name" value="Nucleotide-diphossugar_trans"/>
</dbReference>
<dbReference type="PANTHER" id="PTHR22916">
    <property type="entry name" value="GLYCOSYLTRANSFERASE"/>
    <property type="match status" value="1"/>
</dbReference>
<dbReference type="AlphaFoldDB" id="A0A4R1QYS8"/>
<dbReference type="Gene3D" id="3.40.50.720">
    <property type="entry name" value="NAD(P)-binding Rossmann-like Domain"/>
    <property type="match status" value="1"/>
</dbReference>
<reference evidence="4 5" key="1">
    <citation type="submission" date="2019-03" db="EMBL/GenBank/DDBJ databases">
        <title>Genomic Encyclopedia of Type Strains, Phase IV (KMG-IV): sequencing the most valuable type-strain genomes for metagenomic binning, comparative biology and taxonomic classification.</title>
        <authorList>
            <person name="Goeker M."/>
        </authorList>
    </citation>
    <scope>NUCLEOTIDE SEQUENCE [LARGE SCALE GENOMIC DNA]</scope>
    <source>
        <strain evidence="4 5">DSM 100556</strain>
    </source>
</reference>